<gene>
    <name evidence="1" type="ORF">UFOVP126_12</name>
</gene>
<evidence type="ECO:0000313" key="1">
    <source>
        <dbReference type="EMBL" id="CAB4130726.1"/>
    </source>
</evidence>
<sequence length="80" mass="9460">MEMMLWNAALSTIVAIMGFLLKGKFDELDRLSILLNRTREEVARDHITRPEFRADMQQLLDRFDRIERKIDGLKGHSDRD</sequence>
<organism evidence="1">
    <name type="scientific">uncultured Caudovirales phage</name>
    <dbReference type="NCBI Taxonomy" id="2100421"/>
    <lineage>
        <taxon>Viruses</taxon>
        <taxon>Duplodnaviria</taxon>
        <taxon>Heunggongvirae</taxon>
        <taxon>Uroviricota</taxon>
        <taxon>Caudoviricetes</taxon>
        <taxon>Peduoviridae</taxon>
        <taxon>Maltschvirus</taxon>
        <taxon>Maltschvirus maltsch</taxon>
    </lineage>
</organism>
<proteinExistence type="predicted"/>
<reference evidence="1" key="1">
    <citation type="submission" date="2020-04" db="EMBL/GenBank/DDBJ databases">
        <authorList>
            <person name="Chiriac C."/>
            <person name="Salcher M."/>
            <person name="Ghai R."/>
            <person name="Kavagutti S V."/>
        </authorList>
    </citation>
    <scope>NUCLEOTIDE SEQUENCE</scope>
</reference>
<dbReference type="EMBL" id="LR796241">
    <property type="protein sequence ID" value="CAB4130726.1"/>
    <property type="molecule type" value="Genomic_DNA"/>
</dbReference>
<name>A0A6J5LC26_9CAUD</name>
<protein>
    <submittedName>
        <fullName evidence="1">Uncharacterized protein</fullName>
    </submittedName>
</protein>
<accession>A0A6J5LC26</accession>